<dbReference type="EMBL" id="JAJAQI010000011">
    <property type="protein sequence ID" value="MCB4821949.1"/>
    <property type="molecule type" value="Genomic_DNA"/>
</dbReference>
<dbReference type="SUPFAM" id="SSF55826">
    <property type="entry name" value="YbaK/ProRS associated domain"/>
    <property type="match status" value="1"/>
</dbReference>
<comment type="caution">
    <text evidence="3">The sequence shown here is derived from an EMBL/GenBank/DDBJ whole genome shotgun (WGS) entry which is preliminary data.</text>
</comment>
<evidence type="ECO:0000256" key="1">
    <source>
        <dbReference type="ARBA" id="ARBA00010201"/>
    </source>
</evidence>
<dbReference type="InterPro" id="IPR007214">
    <property type="entry name" value="YbaK/aa-tRNA-synth-assoc-dom"/>
</dbReference>
<evidence type="ECO:0000259" key="2">
    <source>
        <dbReference type="Pfam" id="PF04073"/>
    </source>
</evidence>
<dbReference type="Proteomes" id="UP001139311">
    <property type="component" value="Unassembled WGS sequence"/>
</dbReference>
<dbReference type="Gene3D" id="3.90.960.10">
    <property type="entry name" value="YbaK/aminoacyl-tRNA synthetase-associated domain"/>
    <property type="match status" value="1"/>
</dbReference>
<gene>
    <name evidence="3" type="ORF">LHA35_09415</name>
</gene>
<dbReference type="PANTHER" id="PTHR31423:SF3">
    <property type="entry name" value="PROLYL-TRNA SYNTHETASE ASSOCIATED DOMAIN-CONTAINING PROTEIN 1-RELATED"/>
    <property type="match status" value="1"/>
</dbReference>
<dbReference type="AlphaFoldDB" id="A0A9X1L7X0"/>
<dbReference type="GO" id="GO:0002161">
    <property type="term" value="F:aminoacyl-tRNA deacylase activity"/>
    <property type="evidence" value="ECO:0007669"/>
    <property type="project" value="InterPro"/>
</dbReference>
<protein>
    <submittedName>
        <fullName evidence="3">Prolyl-tRNA synthetase associated domain-containing protein</fullName>
    </submittedName>
</protein>
<dbReference type="PANTHER" id="PTHR31423">
    <property type="entry name" value="YBAK DOMAIN-CONTAINING PROTEIN"/>
    <property type="match status" value="1"/>
</dbReference>
<feature type="domain" description="YbaK/aminoacyl-tRNA synthetase-associated" evidence="2">
    <location>
        <begin position="24"/>
        <end position="153"/>
    </location>
</feature>
<dbReference type="InterPro" id="IPR036754">
    <property type="entry name" value="YbaK/aa-tRNA-synt-asso_dom_sf"/>
</dbReference>
<evidence type="ECO:0000313" key="4">
    <source>
        <dbReference type="Proteomes" id="UP001139311"/>
    </source>
</evidence>
<accession>A0A9X1L7X0</accession>
<keyword evidence="4" id="KW-1185">Reference proteome</keyword>
<organism evidence="3 4">
    <name type="scientific">Roseicella aerolata</name>
    <dbReference type="NCBI Taxonomy" id="2883479"/>
    <lineage>
        <taxon>Bacteria</taxon>
        <taxon>Pseudomonadati</taxon>
        <taxon>Pseudomonadota</taxon>
        <taxon>Alphaproteobacteria</taxon>
        <taxon>Acetobacterales</taxon>
        <taxon>Roseomonadaceae</taxon>
        <taxon>Roseicella</taxon>
    </lineage>
</organism>
<sequence>MPESPEGLLARLEALGLETRTTTHPPVFTVAESRALRGSLPGGHSKNLFLRPAKRGPGPHLLAVLEEDRQVSVNALARAAGAGRVEMAPAEDLRALLGVEPGSVTPFGMVNAPPGSVRIVLDAGLLRDHGWVHFHPLVNSMTTAIRPAGLLRFLESLGHAPELLEVPPPAG</sequence>
<comment type="similarity">
    <text evidence="1">Belongs to the PRORSD1 family.</text>
</comment>
<dbReference type="Pfam" id="PF04073">
    <property type="entry name" value="tRNA_edit"/>
    <property type="match status" value="1"/>
</dbReference>
<dbReference type="CDD" id="cd04335">
    <property type="entry name" value="PrdX_deacylase"/>
    <property type="match status" value="1"/>
</dbReference>
<dbReference type="InterPro" id="IPR040285">
    <property type="entry name" value="ProX/PRXD1"/>
</dbReference>
<name>A0A9X1L7X0_9PROT</name>
<evidence type="ECO:0000313" key="3">
    <source>
        <dbReference type="EMBL" id="MCB4821949.1"/>
    </source>
</evidence>
<proteinExistence type="inferred from homology"/>
<dbReference type="RefSeq" id="WP_226607458.1">
    <property type="nucleotide sequence ID" value="NZ_JAJAQI010000011.1"/>
</dbReference>
<reference evidence="3" key="1">
    <citation type="submission" date="2021-10" db="EMBL/GenBank/DDBJ databases">
        <title>Roseicella aerolatum sp. nov., isolated from aerosols of e-waste dismantling site.</title>
        <authorList>
            <person name="Qin T."/>
        </authorList>
    </citation>
    <scope>NUCLEOTIDE SEQUENCE</scope>
    <source>
        <strain evidence="3">GB24</strain>
    </source>
</reference>